<gene>
    <name evidence="1" type="ORF">TVAG_137640</name>
</gene>
<evidence type="ECO:0000313" key="2">
    <source>
        <dbReference type="Proteomes" id="UP000001542"/>
    </source>
</evidence>
<proteinExistence type="predicted"/>
<dbReference type="InParanoid" id="A2EBZ9"/>
<dbReference type="Pfam" id="PF04665">
    <property type="entry name" value="Pox_A32"/>
    <property type="match status" value="1"/>
</dbReference>
<dbReference type="InterPro" id="IPR027417">
    <property type="entry name" value="P-loop_NTPase"/>
</dbReference>
<dbReference type="AlphaFoldDB" id="A2EBZ9"/>
<dbReference type="InterPro" id="IPR006758">
    <property type="entry name" value="A32L"/>
</dbReference>
<protein>
    <submittedName>
        <fullName evidence="1">Uncharacterized protein</fullName>
    </submittedName>
</protein>
<evidence type="ECO:0000313" key="1">
    <source>
        <dbReference type="EMBL" id="EAY09774.1"/>
    </source>
</evidence>
<reference evidence="1" key="2">
    <citation type="journal article" date="2007" name="Science">
        <title>Draft genome sequence of the sexually transmitted pathogen Trichomonas vaginalis.</title>
        <authorList>
            <person name="Carlton J.M."/>
            <person name="Hirt R.P."/>
            <person name="Silva J.C."/>
            <person name="Delcher A.L."/>
            <person name="Schatz M."/>
            <person name="Zhao Q."/>
            <person name="Wortman J.R."/>
            <person name="Bidwell S.L."/>
            <person name="Alsmark U.C.M."/>
            <person name="Besteiro S."/>
            <person name="Sicheritz-Ponten T."/>
            <person name="Noel C.J."/>
            <person name="Dacks J.B."/>
            <person name="Foster P.G."/>
            <person name="Simillion C."/>
            <person name="Van de Peer Y."/>
            <person name="Miranda-Saavedra D."/>
            <person name="Barton G.J."/>
            <person name="Westrop G.D."/>
            <person name="Mueller S."/>
            <person name="Dessi D."/>
            <person name="Fiori P.L."/>
            <person name="Ren Q."/>
            <person name="Paulsen I."/>
            <person name="Zhang H."/>
            <person name="Bastida-Corcuera F.D."/>
            <person name="Simoes-Barbosa A."/>
            <person name="Brown M.T."/>
            <person name="Hayes R.D."/>
            <person name="Mukherjee M."/>
            <person name="Okumura C.Y."/>
            <person name="Schneider R."/>
            <person name="Smith A.J."/>
            <person name="Vanacova S."/>
            <person name="Villalvazo M."/>
            <person name="Haas B.J."/>
            <person name="Pertea M."/>
            <person name="Feldblyum T.V."/>
            <person name="Utterback T.R."/>
            <person name="Shu C.L."/>
            <person name="Osoegawa K."/>
            <person name="de Jong P.J."/>
            <person name="Hrdy I."/>
            <person name="Horvathova L."/>
            <person name="Zubacova Z."/>
            <person name="Dolezal P."/>
            <person name="Malik S.B."/>
            <person name="Logsdon J.M. Jr."/>
            <person name="Henze K."/>
            <person name="Gupta A."/>
            <person name="Wang C.C."/>
            <person name="Dunne R.L."/>
            <person name="Upcroft J.A."/>
            <person name="Upcroft P."/>
            <person name="White O."/>
            <person name="Salzberg S.L."/>
            <person name="Tang P."/>
            <person name="Chiu C.-H."/>
            <person name="Lee Y.-S."/>
            <person name="Embley T.M."/>
            <person name="Coombs G.H."/>
            <person name="Mottram J.C."/>
            <person name="Tachezy J."/>
            <person name="Fraser-Liggett C.M."/>
            <person name="Johnson P.J."/>
        </authorList>
    </citation>
    <scope>NUCLEOTIDE SEQUENCE [LARGE SCALE GENOMIC DNA]</scope>
    <source>
        <strain evidence="1">G3</strain>
    </source>
</reference>
<dbReference type="Proteomes" id="UP000001542">
    <property type="component" value="Unassembled WGS sequence"/>
</dbReference>
<accession>A2EBZ9</accession>
<dbReference type="OrthoDB" id="10494215at2759"/>
<keyword evidence="2" id="KW-1185">Reference proteome</keyword>
<sequence length="295" mass="34585">MKRLFKEVDEDMNENSEKLNSSLILPFSKDYEFCSNGVYFYCGKMGSGKTFNLIRHILITERLGNDSYYDQIIISSTSDSMDSTAKTFMSKVQASVVKVPDSELISFLQRYIRRKKKYYAIVEFIQSGMSKTSEEMERIIVKHHLRQWNGDYDMKRLTNYILSKLSKYPFKKYPSNTLLVCDDFAGKGLVSKPDSPLANLITKVRHYHLTVAILMQTWRFLALNIKRLITDFVIFQGFSKYDIELIWKQSGITLPFEEIWEAYKSLISPRSYLEIHVMTNTINIKNIPWERPTLF</sequence>
<dbReference type="VEuPathDB" id="TrichDB:TVAGG3_0269000"/>
<name>A2EBZ9_TRIV3</name>
<organism evidence="1 2">
    <name type="scientific">Trichomonas vaginalis (strain ATCC PRA-98 / G3)</name>
    <dbReference type="NCBI Taxonomy" id="412133"/>
    <lineage>
        <taxon>Eukaryota</taxon>
        <taxon>Metamonada</taxon>
        <taxon>Parabasalia</taxon>
        <taxon>Trichomonadida</taxon>
        <taxon>Trichomonadidae</taxon>
        <taxon>Trichomonas</taxon>
    </lineage>
</organism>
<reference evidence="1" key="1">
    <citation type="submission" date="2006-10" db="EMBL/GenBank/DDBJ databases">
        <authorList>
            <person name="Amadeo P."/>
            <person name="Zhao Q."/>
            <person name="Wortman J."/>
            <person name="Fraser-Liggett C."/>
            <person name="Carlton J."/>
        </authorList>
    </citation>
    <scope>NUCLEOTIDE SEQUENCE</scope>
    <source>
        <strain evidence="1">G3</strain>
    </source>
</reference>
<dbReference type="VEuPathDB" id="TrichDB:TVAG_137640"/>
<dbReference type="EMBL" id="DS113350">
    <property type="protein sequence ID" value="EAY09774.1"/>
    <property type="molecule type" value="Genomic_DNA"/>
</dbReference>
<dbReference type="PANTHER" id="PTHR48131:SF1">
    <property type="entry name" value="AAA+ ATPASE DOMAIN-CONTAINING PROTEIN"/>
    <property type="match status" value="1"/>
</dbReference>
<dbReference type="PANTHER" id="PTHR48131">
    <property type="entry name" value="RESIII DOMAIN-CONTAINING PROTEIN"/>
    <property type="match status" value="1"/>
</dbReference>
<dbReference type="KEGG" id="tva:4767703"/>
<dbReference type="RefSeq" id="XP_001321997.1">
    <property type="nucleotide sequence ID" value="XM_001321962.1"/>
</dbReference>
<dbReference type="Gene3D" id="3.40.50.300">
    <property type="entry name" value="P-loop containing nucleotide triphosphate hydrolases"/>
    <property type="match status" value="1"/>
</dbReference>